<feature type="transmembrane region" description="Helical" evidence="1">
    <location>
        <begin position="69"/>
        <end position="88"/>
    </location>
</feature>
<feature type="transmembrane region" description="Helical" evidence="1">
    <location>
        <begin position="6"/>
        <end position="23"/>
    </location>
</feature>
<feature type="transmembrane region" description="Helical" evidence="1">
    <location>
        <begin position="43"/>
        <end position="63"/>
    </location>
</feature>
<evidence type="ECO:0000256" key="1">
    <source>
        <dbReference type="SAM" id="Phobius"/>
    </source>
</evidence>
<keyword evidence="1" id="KW-0472">Membrane</keyword>
<proteinExistence type="predicted"/>
<evidence type="ECO:0000313" key="2">
    <source>
        <dbReference type="Proteomes" id="UP001652625"/>
    </source>
</evidence>
<sequence>MSFSFSFIDLIIRYLNNFLLVVFSHRSEATACFCTWDGSGDMWCAVVAMVILFDVLNFIWSMVIESSATLLSCGFCNSLAVIGFSFSFKGELMNCQMAKVKFHLKCLMYVFLFIF</sequence>
<organism evidence="2 3">
    <name type="scientific">Hydra vulgaris</name>
    <name type="common">Hydra</name>
    <name type="synonym">Hydra attenuata</name>
    <dbReference type="NCBI Taxonomy" id="6087"/>
    <lineage>
        <taxon>Eukaryota</taxon>
        <taxon>Metazoa</taxon>
        <taxon>Cnidaria</taxon>
        <taxon>Hydrozoa</taxon>
        <taxon>Hydroidolina</taxon>
        <taxon>Anthoathecata</taxon>
        <taxon>Aplanulata</taxon>
        <taxon>Hydridae</taxon>
        <taxon>Hydra</taxon>
    </lineage>
</organism>
<protein>
    <submittedName>
        <fullName evidence="3">Uncharacterized protein LOC136083958 isoform X1</fullName>
    </submittedName>
</protein>
<evidence type="ECO:0000313" key="3">
    <source>
        <dbReference type="RefSeq" id="XP_065659985.1"/>
    </source>
</evidence>
<dbReference type="Proteomes" id="UP001652625">
    <property type="component" value="Chromosome 08"/>
</dbReference>
<name>A0ABM4CE71_HYDVU</name>
<dbReference type="RefSeq" id="XP_065659985.1">
    <property type="nucleotide sequence ID" value="XM_065803913.1"/>
</dbReference>
<keyword evidence="1" id="KW-0812">Transmembrane</keyword>
<keyword evidence="2" id="KW-1185">Reference proteome</keyword>
<gene>
    <name evidence="3" type="primary">LOC136083958</name>
</gene>
<accession>A0ABM4CE71</accession>
<reference evidence="3" key="1">
    <citation type="submission" date="2025-08" db="UniProtKB">
        <authorList>
            <consortium name="RefSeq"/>
        </authorList>
    </citation>
    <scope>IDENTIFICATION</scope>
</reference>
<keyword evidence="1" id="KW-1133">Transmembrane helix</keyword>
<dbReference type="GeneID" id="136083958"/>